<accession>F2TWM8</accession>
<evidence type="ECO:0000256" key="3">
    <source>
        <dbReference type="SAM" id="Coils"/>
    </source>
</evidence>
<reference evidence="4" key="1">
    <citation type="submission" date="2009-08" db="EMBL/GenBank/DDBJ databases">
        <title>Annotation of Salpingoeca rosetta.</title>
        <authorList>
            <consortium name="The Broad Institute Genome Sequencing Platform"/>
            <person name="Russ C."/>
            <person name="Cuomo C."/>
            <person name="Burger G."/>
            <person name="Gray M.W."/>
            <person name="Holland P.W.H."/>
            <person name="King N."/>
            <person name="Lang F.B.F."/>
            <person name="Roger A.J."/>
            <person name="Ruiz-Trillo I."/>
            <person name="Young S.K."/>
            <person name="Zeng Q."/>
            <person name="Gargeya S."/>
            <person name="Alvarado L."/>
            <person name="Berlin A."/>
            <person name="Chapman S.B."/>
            <person name="Chen Z."/>
            <person name="Freedman E."/>
            <person name="Gellesch M."/>
            <person name="Goldberg J."/>
            <person name="Griggs A."/>
            <person name="Gujja S."/>
            <person name="Heilman E."/>
            <person name="Heiman D."/>
            <person name="Howarth C."/>
            <person name="Mehta T."/>
            <person name="Neiman D."/>
            <person name="Pearson M."/>
            <person name="Roberts A."/>
            <person name="Saif S."/>
            <person name="Shea T."/>
            <person name="Shenoy N."/>
            <person name="Sisk P."/>
            <person name="Stolte C."/>
            <person name="Sykes S."/>
            <person name="White J."/>
            <person name="Yandava C."/>
            <person name="Haas B."/>
            <person name="Nusbaum C."/>
            <person name="Birren B."/>
        </authorList>
    </citation>
    <scope>NUCLEOTIDE SEQUENCE [LARGE SCALE GENOMIC DNA]</scope>
    <source>
        <strain evidence="4">ATCC 50818</strain>
    </source>
</reference>
<evidence type="ECO:0000313" key="4">
    <source>
        <dbReference type="EMBL" id="EGD72474.1"/>
    </source>
</evidence>
<dbReference type="OMA" id="MMATHEA"/>
<name>F2TWM8_SALR5</name>
<protein>
    <submittedName>
        <fullName evidence="4">Uncharacterized protein</fullName>
    </submittedName>
</protein>
<dbReference type="AlphaFoldDB" id="F2TWM8"/>
<dbReference type="OrthoDB" id="10014002at2759"/>
<dbReference type="InParanoid" id="F2TWM8"/>
<dbReference type="KEGG" id="sre:PTSG_00499"/>
<dbReference type="EMBL" id="GL832955">
    <property type="protein sequence ID" value="EGD72474.1"/>
    <property type="molecule type" value="Genomic_DNA"/>
</dbReference>
<feature type="coiled-coil region" evidence="3">
    <location>
        <begin position="234"/>
        <end position="342"/>
    </location>
</feature>
<keyword evidence="1 3" id="KW-0175">Coiled coil</keyword>
<proteinExistence type="inferred from homology"/>
<dbReference type="STRING" id="946362.F2TWM8"/>
<dbReference type="InterPro" id="IPR029619">
    <property type="entry name" value="FAM81"/>
</dbReference>
<comment type="similarity">
    <text evidence="2">Belongs to the FAM81 family.</text>
</comment>
<gene>
    <name evidence="4" type="ORF">PTSG_00499</name>
</gene>
<dbReference type="FunCoup" id="F2TWM8">
    <property type="interactions" value="26"/>
</dbReference>
<dbReference type="GeneID" id="16067926"/>
<dbReference type="RefSeq" id="XP_004999043.1">
    <property type="nucleotide sequence ID" value="XM_004998986.1"/>
</dbReference>
<evidence type="ECO:0000313" key="5">
    <source>
        <dbReference type="Proteomes" id="UP000007799"/>
    </source>
</evidence>
<dbReference type="PANTHER" id="PTHR22420:SF4">
    <property type="entry name" value="PROTEIN FAM81A"/>
    <property type="match status" value="1"/>
</dbReference>
<evidence type="ECO:0000256" key="2">
    <source>
        <dbReference type="ARBA" id="ARBA00046344"/>
    </source>
</evidence>
<dbReference type="Proteomes" id="UP000007799">
    <property type="component" value="Unassembled WGS sequence"/>
</dbReference>
<evidence type="ECO:0000256" key="1">
    <source>
        <dbReference type="ARBA" id="ARBA00023054"/>
    </source>
</evidence>
<organism evidence="5">
    <name type="scientific">Salpingoeca rosetta (strain ATCC 50818 / BSB-021)</name>
    <dbReference type="NCBI Taxonomy" id="946362"/>
    <lineage>
        <taxon>Eukaryota</taxon>
        <taxon>Choanoflagellata</taxon>
        <taxon>Craspedida</taxon>
        <taxon>Salpingoecidae</taxon>
        <taxon>Salpingoeca</taxon>
    </lineage>
</organism>
<dbReference type="PANTHER" id="PTHR22420">
    <property type="entry name" value="PROTEIN FAM81A"/>
    <property type="match status" value="1"/>
</dbReference>
<sequence>MPDRLYKGREGGNFVLIERQLHATEQSAKVLLREALQAQSDIDSAFQMSQEIWRDEQQRRKMLSDHVSSITHVVKSLNRELEAVESRINEQLVGVRQYCQALQSKLDASFSQLGFTHVQQEHVNARVREAFQAVTTSQQAFQTAIQDQLRRFGERVDALAVQVNHSLASKTSTDSIGHMQATGLTEAQAALNVRVENLDGKVGQLLREVRTAHDSMNDLRLQQQQEHMSVQAALEDIRRAMEHERDERERKSEDAAKSMTAFVEEKLKELREQHASDLTTKTQTIHSKLADVTREIQQQTQQLSSEQGTLAGTLKTETGQEVARLESTIHALQESLQRVKARQKEQVQTLDLLADALDEKTARLTERIEAVVKSVVIV</sequence>
<keyword evidence="5" id="KW-1185">Reference proteome</keyword>